<dbReference type="Gene3D" id="3.40.50.720">
    <property type="entry name" value="NAD(P)-binding Rossmann-like Domain"/>
    <property type="match status" value="2"/>
</dbReference>
<dbReference type="PROSITE" id="PS00671">
    <property type="entry name" value="D_2_HYDROXYACID_DH_3"/>
    <property type="match status" value="1"/>
</dbReference>
<evidence type="ECO:0000256" key="2">
    <source>
        <dbReference type="ARBA" id="ARBA00023002"/>
    </source>
</evidence>
<comment type="similarity">
    <text evidence="1 4">Belongs to the D-isomer specific 2-hydroxyacid dehydrogenase family.</text>
</comment>
<keyword evidence="3" id="KW-0520">NAD</keyword>
<feature type="domain" description="D-isomer specific 2-hydroxyacid dehydrogenase NAD-binding" evidence="6">
    <location>
        <begin position="106"/>
        <end position="304"/>
    </location>
</feature>
<dbReference type="PANTHER" id="PTHR43026:SF1">
    <property type="entry name" value="2-HYDROXYACID DEHYDROGENASE HOMOLOG 1-RELATED"/>
    <property type="match status" value="1"/>
</dbReference>
<dbReference type="GO" id="GO:0051287">
    <property type="term" value="F:NAD binding"/>
    <property type="evidence" value="ECO:0007669"/>
    <property type="project" value="InterPro"/>
</dbReference>
<dbReference type="EMBL" id="LBZL01000003">
    <property type="protein sequence ID" value="KKR70561.1"/>
    <property type="molecule type" value="Genomic_DNA"/>
</dbReference>
<evidence type="ECO:0000256" key="1">
    <source>
        <dbReference type="ARBA" id="ARBA00005854"/>
    </source>
</evidence>
<keyword evidence="2 4" id="KW-0560">Oxidoreductase</keyword>
<evidence type="ECO:0000313" key="7">
    <source>
        <dbReference type="EMBL" id="KKR70561.1"/>
    </source>
</evidence>
<comment type="caution">
    <text evidence="7">The sequence shown here is derived from an EMBL/GenBank/DDBJ whole genome shotgun (WGS) entry which is preliminary data.</text>
</comment>
<dbReference type="PROSITE" id="PS00065">
    <property type="entry name" value="D_2_HYDROXYACID_DH_1"/>
    <property type="match status" value="1"/>
</dbReference>
<dbReference type="Pfam" id="PF00389">
    <property type="entry name" value="2-Hacid_dh"/>
    <property type="match status" value="1"/>
</dbReference>
<dbReference type="InterPro" id="IPR006139">
    <property type="entry name" value="D-isomer_2_OHA_DH_cat_dom"/>
</dbReference>
<evidence type="ECO:0000259" key="6">
    <source>
        <dbReference type="Pfam" id="PF02826"/>
    </source>
</evidence>
<evidence type="ECO:0000313" key="8">
    <source>
        <dbReference type="Proteomes" id="UP000034452"/>
    </source>
</evidence>
<dbReference type="PANTHER" id="PTHR43026">
    <property type="entry name" value="2-HYDROXYACID DEHYDROGENASE HOMOLOG 1-RELATED"/>
    <property type="match status" value="1"/>
</dbReference>
<dbReference type="InterPro" id="IPR029753">
    <property type="entry name" value="D-isomer_DH_CS"/>
</dbReference>
<dbReference type="SUPFAM" id="SSF51735">
    <property type="entry name" value="NAD(P)-binding Rossmann-fold domains"/>
    <property type="match status" value="1"/>
</dbReference>
<accession>A0A0G0T718</accession>
<dbReference type="Pfam" id="PF02826">
    <property type="entry name" value="2-Hacid_dh_C"/>
    <property type="match status" value="1"/>
</dbReference>
<reference evidence="7 8" key="1">
    <citation type="journal article" date="2015" name="Nature">
        <title>rRNA introns, odd ribosomes, and small enigmatic genomes across a large radiation of phyla.</title>
        <authorList>
            <person name="Brown C.T."/>
            <person name="Hug L.A."/>
            <person name="Thomas B.C."/>
            <person name="Sharon I."/>
            <person name="Castelle C.J."/>
            <person name="Singh A."/>
            <person name="Wilkins M.J."/>
            <person name="Williams K.H."/>
            <person name="Banfield J.F."/>
        </authorList>
    </citation>
    <scope>NUCLEOTIDE SEQUENCE [LARGE SCALE GENOMIC DNA]</scope>
</reference>
<sequence length="335" mass="37292">MKIVFFEVPKAEQSFFSPSFGETEISFFEEKLNEKNIDKAKDAEIISIFINSIISKNIIDLLPNLKFIATRSTGFEHIDLEYCATKGIKVSNVPAYGPHTVAEFAFSLILNLSRNVINANNHLRNTMDFNFYSSLKGFDLFGKTLGVVGTGKIGKNVVKIAKGFGMNVVAYDIFPDAKFATENNFTYKSLLEVLGESDIVTIHTPYTKENYHLINKENISKMKKGVYVVNTARGALIDTEALIWGINEGIIAGAGLDVLEGERDLKIENEIVSSGDSPQIDYKIIVEDQILIDMPQVIVTPHIAFYSKEAEGEIIKTTIENINGFILGNMQNLIK</sequence>
<organism evidence="7 8">
    <name type="scientific">Candidatus Nomurabacteria bacterium GW2011_GWB1_40_7</name>
    <dbReference type="NCBI Taxonomy" id="1618744"/>
    <lineage>
        <taxon>Bacteria</taxon>
        <taxon>Candidatus Nomuraibacteriota</taxon>
    </lineage>
</organism>
<dbReference type="InterPro" id="IPR058205">
    <property type="entry name" value="D-LDH-like"/>
</dbReference>
<evidence type="ECO:0000256" key="4">
    <source>
        <dbReference type="RuleBase" id="RU003719"/>
    </source>
</evidence>
<dbReference type="PROSITE" id="PS00670">
    <property type="entry name" value="D_2_HYDROXYACID_DH_2"/>
    <property type="match status" value="1"/>
</dbReference>
<dbReference type="GO" id="GO:0008720">
    <property type="term" value="F:D-lactate dehydrogenase (NAD+) activity"/>
    <property type="evidence" value="ECO:0007669"/>
    <property type="project" value="TreeGrafter"/>
</dbReference>
<gene>
    <name evidence="7" type="ORF">UU13_C0003G0005</name>
</gene>
<dbReference type="InterPro" id="IPR029752">
    <property type="entry name" value="D-isomer_DH_CS1"/>
</dbReference>
<evidence type="ECO:0000259" key="5">
    <source>
        <dbReference type="Pfam" id="PF00389"/>
    </source>
</evidence>
<feature type="domain" description="D-isomer specific 2-hydroxyacid dehydrogenase catalytic" evidence="5">
    <location>
        <begin position="5"/>
        <end position="332"/>
    </location>
</feature>
<evidence type="ECO:0000256" key="3">
    <source>
        <dbReference type="ARBA" id="ARBA00023027"/>
    </source>
</evidence>
<dbReference type="Proteomes" id="UP000034452">
    <property type="component" value="Unassembled WGS sequence"/>
</dbReference>
<protein>
    <submittedName>
        <fullName evidence="7">D-isomer specific 2-hydroxyacid dehydrogenase NAD-binding protein</fullName>
    </submittedName>
</protein>
<dbReference type="InterPro" id="IPR006140">
    <property type="entry name" value="D-isomer_DH_NAD-bd"/>
</dbReference>
<name>A0A0G0T718_9BACT</name>
<dbReference type="AlphaFoldDB" id="A0A0G0T718"/>
<proteinExistence type="inferred from homology"/>
<dbReference type="InterPro" id="IPR036291">
    <property type="entry name" value="NAD(P)-bd_dom_sf"/>
</dbReference>
<dbReference type="SUPFAM" id="SSF52283">
    <property type="entry name" value="Formate/glycerate dehydrogenase catalytic domain-like"/>
    <property type="match status" value="1"/>
</dbReference>